<sequence length="397" mass="43568">MTRTPLRVALYSHDTMGLGHTRRNLLIAQALTAANPELSALMITGARTSSAFSYPPGVDCLTLPALHKEATGAYRSRSLHLSLGAMARLRSATMMAALEAFSPNVLIVDNVPLGAVQELKEVLRFLRTGGQTRCVLGLRDVLDEPSAVREEWQRLDNEGAIRRWYDEVWVYGDPGVYDLAREYQLSPDIAARVRYTGYLDRESHQRHTEAEEILARLELPAGPVVVCLAGGGQDGAELIRAFGGTPFPPGTTGVILTGPYFPESDRAELERTAGRRTDMRTLSFLPETAPLLERADQIVAMGGYNTVMEVLSYRKRALIVPRVSPRAEQLVRAQKLAELGHIDVLHPDQLTPEALAMWLENQSASTPSLLQLDMRGLERLPAMLAELAASAPVAEVI</sequence>
<dbReference type="RefSeq" id="WP_229780620.1">
    <property type="nucleotide sequence ID" value="NZ_BMPP01000003.1"/>
</dbReference>
<dbReference type="Pfam" id="PF04101">
    <property type="entry name" value="Glyco_tran_28_C"/>
    <property type="match status" value="1"/>
</dbReference>
<name>A0ABQ2EQB9_9DEIO</name>
<dbReference type="Proteomes" id="UP000647587">
    <property type="component" value="Unassembled WGS sequence"/>
</dbReference>
<dbReference type="EMBL" id="BMPP01000003">
    <property type="protein sequence ID" value="GGK17088.1"/>
    <property type="molecule type" value="Genomic_DNA"/>
</dbReference>
<evidence type="ECO:0000259" key="1">
    <source>
        <dbReference type="Pfam" id="PF04101"/>
    </source>
</evidence>
<feature type="domain" description="Glycosyl transferase family 28 C-terminal" evidence="1">
    <location>
        <begin position="254"/>
        <end position="360"/>
    </location>
</feature>
<organism evidence="2 3">
    <name type="scientific">Deinococcus malanensis</name>
    <dbReference type="NCBI Taxonomy" id="1706855"/>
    <lineage>
        <taxon>Bacteria</taxon>
        <taxon>Thermotogati</taxon>
        <taxon>Deinococcota</taxon>
        <taxon>Deinococci</taxon>
        <taxon>Deinococcales</taxon>
        <taxon>Deinococcaceae</taxon>
        <taxon>Deinococcus</taxon>
    </lineage>
</organism>
<protein>
    <submittedName>
        <fullName evidence="2">Membrane protein</fullName>
    </submittedName>
</protein>
<proteinExistence type="predicted"/>
<evidence type="ECO:0000313" key="3">
    <source>
        <dbReference type="Proteomes" id="UP000647587"/>
    </source>
</evidence>
<evidence type="ECO:0000313" key="2">
    <source>
        <dbReference type="EMBL" id="GGK17088.1"/>
    </source>
</evidence>
<reference evidence="3" key="1">
    <citation type="journal article" date="2019" name="Int. J. Syst. Evol. Microbiol.">
        <title>The Global Catalogue of Microorganisms (GCM) 10K type strain sequencing project: providing services to taxonomists for standard genome sequencing and annotation.</title>
        <authorList>
            <consortium name="The Broad Institute Genomics Platform"/>
            <consortium name="The Broad Institute Genome Sequencing Center for Infectious Disease"/>
            <person name="Wu L."/>
            <person name="Ma J."/>
        </authorList>
    </citation>
    <scope>NUCLEOTIDE SEQUENCE [LARGE SCALE GENOMIC DNA]</scope>
    <source>
        <strain evidence="3">JCM 30331</strain>
    </source>
</reference>
<comment type="caution">
    <text evidence="2">The sequence shown here is derived from an EMBL/GenBank/DDBJ whole genome shotgun (WGS) entry which is preliminary data.</text>
</comment>
<gene>
    <name evidence="2" type="ORF">GCM10008955_08210</name>
</gene>
<dbReference type="PANTHER" id="PTHR21015:SF28">
    <property type="entry name" value="SLL1722 PROTEIN"/>
    <property type="match status" value="1"/>
</dbReference>
<dbReference type="PANTHER" id="PTHR21015">
    <property type="entry name" value="UDP-N-ACETYLGLUCOSAMINE--N-ACETYLMURAMYL-(PENTAPEPTIDE) PYROPHOSPHORYL-UNDECAPRENOL N-ACETYLGLUCOSAMINE TRANSFERASE 1"/>
    <property type="match status" value="1"/>
</dbReference>
<dbReference type="Gene3D" id="3.40.50.2000">
    <property type="entry name" value="Glycogen Phosphorylase B"/>
    <property type="match status" value="1"/>
</dbReference>
<keyword evidence="3" id="KW-1185">Reference proteome</keyword>
<dbReference type="SUPFAM" id="SSF53756">
    <property type="entry name" value="UDP-Glycosyltransferase/glycogen phosphorylase"/>
    <property type="match status" value="1"/>
</dbReference>
<dbReference type="InterPro" id="IPR007235">
    <property type="entry name" value="Glyco_trans_28_C"/>
</dbReference>
<accession>A0ABQ2EQB9</accession>